<organism evidence="1 2">
    <name type="scientific">Chrysochromulina tobinii</name>
    <dbReference type="NCBI Taxonomy" id="1460289"/>
    <lineage>
        <taxon>Eukaryota</taxon>
        <taxon>Haptista</taxon>
        <taxon>Haptophyta</taxon>
        <taxon>Prymnesiophyceae</taxon>
        <taxon>Prymnesiales</taxon>
        <taxon>Chrysochromulinaceae</taxon>
        <taxon>Chrysochromulina</taxon>
    </lineage>
</organism>
<evidence type="ECO:0000313" key="1">
    <source>
        <dbReference type="EMBL" id="KOO34814.1"/>
    </source>
</evidence>
<sequence length="288" mass="33019">MSFVGRAPRFELRPRRSQSDLFSRAQLIQKAWRKLSRRRQYDHFQDSLAETKLLFTTRQQNIELHATVRGTDDGSRLLEDTQAARVLDYTQEERLQSVEIVLQMAVERDETKRVEAFERRRLEKSVSFKAKSNQSALHWAARYLQACWRRNRMRRMLPKQPSFRAKHKPIIRVASAVHVPSVQAVAARAAVRAVIERAVLAEDWFAEAATGTSEDGCELLIDEGDTLLDLCMRTLLQSSGTRAPPDAAQLRACLARRRAQPGASLRLDFDEFVDVYNNLVLPAMRSGR</sequence>
<dbReference type="Proteomes" id="UP000037460">
    <property type="component" value="Unassembled WGS sequence"/>
</dbReference>
<evidence type="ECO:0000313" key="2">
    <source>
        <dbReference type="Proteomes" id="UP000037460"/>
    </source>
</evidence>
<dbReference type="EMBL" id="JWZX01001082">
    <property type="protein sequence ID" value="KOO34814.1"/>
    <property type="molecule type" value="Genomic_DNA"/>
</dbReference>
<proteinExistence type="predicted"/>
<protein>
    <submittedName>
        <fullName evidence="1">Uncharacterized protein</fullName>
    </submittedName>
</protein>
<dbReference type="AlphaFoldDB" id="A0A0M0K7N4"/>
<accession>A0A0M0K7N4</accession>
<name>A0A0M0K7N4_9EUKA</name>
<comment type="caution">
    <text evidence="1">The sequence shown here is derived from an EMBL/GenBank/DDBJ whole genome shotgun (WGS) entry which is preliminary data.</text>
</comment>
<keyword evidence="2" id="KW-1185">Reference proteome</keyword>
<reference evidence="2" key="1">
    <citation type="journal article" date="2015" name="PLoS Genet.">
        <title>Genome Sequence and Transcriptome Analyses of Chrysochromulina tobin: Metabolic Tools for Enhanced Algal Fitness in the Prominent Order Prymnesiales (Haptophyceae).</title>
        <authorList>
            <person name="Hovde B.T."/>
            <person name="Deodato C.R."/>
            <person name="Hunsperger H.M."/>
            <person name="Ryken S.A."/>
            <person name="Yost W."/>
            <person name="Jha R.K."/>
            <person name="Patterson J."/>
            <person name="Monnat R.J. Jr."/>
            <person name="Barlow S.B."/>
            <person name="Starkenburg S.R."/>
            <person name="Cattolico R.A."/>
        </authorList>
    </citation>
    <scope>NUCLEOTIDE SEQUENCE</scope>
    <source>
        <strain evidence="2">CCMP291</strain>
    </source>
</reference>
<gene>
    <name evidence="1" type="ORF">Ctob_015610</name>
</gene>